<name>A0A1D2NC14_ORCCI</name>
<reference evidence="2 3" key="1">
    <citation type="journal article" date="2016" name="Genome Biol. Evol.">
        <title>Gene Family Evolution Reflects Adaptation to Soil Environmental Stressors in the Genome of the Collembolan Orchesella cincta.</title>
        <authorList>
            <person name="Faddeeva-Vakhrusheva A."/>
            <person name="Derks M.F."/>
            <person name="Anvar S.Y."/>
            <person name="Agamennone V."/>
            <person name="Suring W."/>
            <person name="Smit S."/>
            <person name="van Straalen N.M."/>
            <person name="Roelofs D."/>
        </authorList>
    </citation>
    <scope>NUCLEOTIDE SEQUENCE [LARGE SCALE GENOMIC DNA]</scope>
    <source>
        <tissue evidence="2">Mixed pool</tissue>
    </source>
</reference>
<evidence type="ECO:0000256" key="1">
    <source>
        <dbReference type="SAM" id="MobiDB-lite"/>
    </source>
</evidence>
<keyword evidence="3" id="KW-1185">Reference proteome</keyword>
<protein>
    <submittedName>
        <fullName evidence="2">Hormone receptor 4</fullName>
    </submittedName>
</protein>
<dbReference type="EMBL" id="LJIJ01000095">
    <property type="protein sequence ID" value="ODN02803.1"/>
    <property type="molecule type" value="Genomic_DNA"/>
</dbReference>
<comment type="caution">
    <text evidence="2">The sequence shown here is derived from an EMBL/GenBank/DDBJ whole genome shotgun (WGS) entry which is preliminary data.</text>
</comment>
<feature type="region of interest" description="Disordered" evidence="1">
    <location>
        <begin position="53"/>
        <end position="89"/>
    </location>
</feature>
<feature type="compositionally biased region" description="Polar residues" evidence="1">
    <location>
        <begin position="59"/>
        <end position="82"/>
    </location>
</feature>
<proteinExistence type="predicted"/>
<dbReference type="Proteomes" id="UP000094527">
    <property type="component" value="Unassembled WGS sequence"/>
</dbReference>
<organism evidence="2 3">
    <name type="scientific">Orchesella cincta</name>
    <name type="common">Springtail</name>
    <name type="synonym">Podura cincta</name>
    <dbReference type="NCBI Taxonomy" id="48709"/>
    <lineage>
        <taxon>Eukaryota</taxon>
        <taxon>Metazoa</taxon>
        <taxon>Ecdysozoa</taxon>
        <taxon>Arthropoda</taxon>
        <taxon>Hexapoda</taxon>
        <taxon>Collembola</taxon>
        <taxon>Entomobryomorpha</taxon>
        <taxon>Entomobryoidea</taxon>
        <taxon>Orchesellidae</taxon>
        <taxon>Orchesellinae</taxon>
        <taxon>Orchesella</taxon>
    </lineage>
</organism>
<dbReference type="OrthoDB" id="6765358at2759"/>
<evidence type="ECO:0000313" key="3">
    <source>
        <dbReference type="Proteomes" id="UP000094527"/>
    </source>
</evidence>
<gene>
    <name evidence="2" type="ORF">Ocin01_03878</name>
</gene>
<keyword evidence="2" id="KW-0675">Receptor</keyword>
<dbReference type="AlphaFoldDB" id="A0A1D2NC14"/>
<evidence type="ECO:0000313" key="2">
    <source>
        <dbReference type="EMBL" id="ODN02803.1"/>
    </source>
</evidence>
<sequence>MEKGATLTLSLPCSNKKLPILLEASAIENGNGGVLHNGMSLFQDLKLKRRKVDSRCSSDGESIGTSDSASSLSPEAQIQNEGSPKDKDR</sequence>
<accession>A0A1D2NC14</accession>